<feature type="domain" description="PCI" evidence="9">
    <location>
        <begin position="173"/>
        <end position="340"/>
    </location>
</feature>
<organism evidence="10">
    <name type="scientific">Phallusia mammillata</name>
    <dbReference type="NCBI Taxonomy" id="59560"/>
    <lineage>
        <taxon>Eukaryota</taxon>
        <taxon>Metazoa</taxon>
        <taxon>Chordata</taxon>
        <taxon>Tunicata</taxon>
        <taxon>Ascidiacea</taxon>
        <taxon>Phlebobranchia</taxon>
        <taxon>Ascidiidae</taxon>
        <taxon>Phallusia</taxon>
    </lineage>
</organism>
<dbReference type="GO" id="GO:0005829">
    <property type="term" value="C:cytosol"/>
    <property type="evidence" value="ECO:0007669"/>
    <property type="project" value="TreeGrafter"/>
</dbReference>
<protein>
    <recommendedName>
        <fullName evidence="4">26S proteasome non-ATPase regulatory subunit 13</fullName>
    </recommendedName>
    <alternativeName>
        <fullName evidence="6">26S proteasome regulatory subunit RPN9</fullName>
    </alternativeName>
    <alternativeName>
        <fullName evidence="8">26S proteasome regulatory subunit S11</fullName>
    </alternativeName>
    <alternativeName>
        <fullName evidence="7">26S proteasome regulatory subunit p40.5</fullName>
    </alternativeName>
</protein>
<evidence type="ECO:0000256" key="7">
    <source>
        <dbReference type="ARBA" id="ARBA00031303"/>
    </source>
</evidence>
<name>A0A6F9DQ36_9ASCI</name>
<comment type="function">
    <text evidence="1">Component of the 26S proteasome, a multiprotein complex involved in the ATP-dependent degradation of ubiquitinated proteins. This complex plays a key role in the maintenance of protein homeostasis by removing misfolded or damaged proteins, which could impair cellular functions, and by removing proteins whose functions are no longer required. Therefore, the proteasome participates in numerous cellular processes, including cell cycle progression, apoptosis, or DNA damage repair.</text>
</comment>
<dbReference type="AlphaFoldDB" id="A0A6F9DQ36"/>
<evidence type="ECO:0000313" key="10">
    <source>
        <dbReference type="EMBL" id="CAB3265239.1"/>
    </source>
</evidence>
<evidence type="ECO:0000256" key="6">
    <source>
        <dbReference type="ARBA" id="ARBA00029749"/>
    </source>
</evidence>
<dbReference type="InterPro" id="IPR054179">
    <property type="entry name" value="PSD13_N"/>
</dbReference>
<proteinExistence type="evidence at transcript level"/>
<dbReference type="EMBL" id="LR789377">
    <property type="protein sequence ID" value="CAB3265239.1"/>
    <property type="molecule type" value="mRNA"/>
</dbReference>
<dbReference type="SUPFAM" id="SSF46785">
    <property type="entry name" value="Winged helix' DNA-binding domain"/>
    <property type="match status" value="1"/>
</dbReference>
<dbReference type="InterPro" id="IPR000717">
    <property type="entry name" value="PCI_dom"/>
</dbReference>
<dbReference type="GO" id="GO:0005198">
    <property type="term" value="F:structural molecule activity"/>
    <property type="evidence" value="ECO:0007669"/>
    <property type="project" value="TreeGrafter"/>
</dbReference>
<evidence type="ECO:0000256" key="2">
    <source>
        <dbReference type="ARBA" id="ARBA00006207"/>
    </source>
</evidence>
<dbReference type="PANTHER" id="PTHR10539:SF0">
    <property type="entry name" value="26S PROTEASOME NON-ATPASE REGULATORY SUBUNIT 13"/>
    <property type="match status" value="1"/>
</dbReference>
<dbReference type="Pfam" id="PF01399">
    <property type="entry name" value="PCI"/>
    <property type="match status" value="1"/>
</dbReference>
<dbReference type="Pfam" id="PF22037">
    <property type="entry name" value="PSD13_N"/>
    <property type="match status" value="1"/>
</dbReference>
<dbReference type="InterPro" id="IPR035298">
    <property type="entry name" value="PSMD13"/>
</dbReference>
<dbReference type="PANTHER" id="PTHR10539">
    <property type="entry name" value="26S PROTEASOME NON-ATPASE REGULATORY SUBUNIT 13"/>
    <property type="match status" value="1"/>
</dbReference>
<reference evidence="10" key="1">
    <citation type="submission" date="2020-04" db="EMBL/GenBank/DDBJ databases">
        <authorList>
            <person name="Neveu A P."/>
        </authorList>
    </citation>
    <scope>NUCLEOTIDE SEQUENCE</scope>
    <source>
        <tissue evidence="10">Whole embryo</tissue>
    </source>
</reference>
<dbReference type="GO" id="GO:0005634">
    <property type="term" value="C:nucleus"/>
    <property type="evidence" value="ECO:0007669"/>
    <property type="project" value="TreeGrafter"/>
</dbReference>
<evidence type="ECO:0000256" key="5">
    <source>
        <dbReference type="ARBA" id="ARBA00022942"/>
    </source>
</evidence>
<dbReference type="PROSITE" id="PS50250">
    <property type="entry name" value="PCI"/>
    <property type="match status" value="1"/>
</dbReference>
<keyword evidence="5 10" id="KW-0647">Proteasome</keyword>
<dbReference type="SMART" id="SM00088">
    <property type="entry name" value="PINT"/>
    <property type="match status" value="1"/>
</dbReference>
<gene>
    <name evidence="10" type="primary">Psmd13</name>
</gene>
<evidence type="ECO:0000256" key="3">
    <source>
        <dbReference type="ARBA" id="ARBA00011441"/>
    </source>
</evidence>
<comment type="subunit">
    <text evidence="3">Component of the 19S proteasome regulatory particle complex. The 26S proteasome consists of a 20S core particle (CP) and two 19S regulatory subunits (RP). The regulatory particle is made of a lid composed of 9 subunits including PSMD13, a base containing 6 ATPases and few additional components.</text>
</comment>
<sequence length="378" mass="43589">MPNVSDYLKGCQANCPQELKQEWETIEELHTKKLWHQLTIVIQAFVQHEHFKKGTDLVDLYKNFISDFESKINPLSLVEILCPFVIRQMSDTKEALEFLGKLKEKTKGSSEATILCSTAIGNIHLLANNFQDTKKVIEESEKMLNDLPGITTIHSRFYELCSNYHQVLCHHNEYYKDALRYLGCMELENIPVAEQQERAFNLGLAGLMGNKVYNFGELLQHPVLNSLRETPRQWLVDLLYAFNSGDIEKMNQLKTHWSGQPDLMSNELKLRQKIMLLCLMEMTFARPANNRHLQFEEIATKTGIPLTEVEILVMKAMSLGLVRGTIDQVEQEIHMTWVQPRVLDKQQISKMKDKLENWCNDVSSMEGMIAKKASDILT</sequence>
<evidence type="ECO:0000259" key="9">
    <source>
        <dbReference type="PROSITE" id="PS50250"/>
    </source>
</evidence>
<dbReference type="GO" id="GO:0008541">
    <property type="term" value="C:proteasome regulatory particle, lid subcomplex"/>
    <property type="evidence" value="ECO:0007669"/>
    <property type="project" value="TreeGrafter"/>
</dbReference>
<dbReference type="InterPro" id="IPR036390">
    <property type="entry name" value="WH_DNA-bd_sf"/>
</dbReference>
<accession>A0A6F9DQ36</accession>
<comment type="similarity">
    <text evidence="2">Belongs to the proteasome subunit S11 family.</text>
</comment>
<evidence type="ECO:0000256" key="8">
    <source>
        <dbReference type="ARBA" id="ARBA00032323"/>
    </source>
</evidence>
<evidence type="ECO:0000256" key="4">
    <source>
        <dbReference type="ARBA" id="ARBA00015732"/>
    </source>
</evidence>
<dbReference type="GO" id="GO:0006511">
    <property type="term" value="P:ubiquitin-dependent protein catabolic process"/>
    <property type="evidence" value="ECO:0007669"/>
    <property type="project" value="TreeGrafter"/>
</dbReference>
<evidence type="ECO:0000256" key="1">
    <source>
        <dbReference type="ARBA" id="ARBA00002362"/>
    </source>
</evidence>